<keyword evidence="8" id="KW-0812">Transmembrane</keyword>
<feature type="transmembrane region" description="Helical" evidence="8">
    <location>
        <begin position="15"/>
        <end position="34"/>
    </location>
</feature>
<feature type="region of interest" description="Disordered" evidence="7">
    <location>
        <begin position="380"/>
        <end position="423"/>
    </location>
</feature>
<name>A0ABV2BLN5_9BURK</name>
<dbReference type="Proteomes" id="UP001437419">
    <property type="component" value="Unassembled WGS sequence"/>
</dbReference>
<dbReference type="Gene3D" id="2.40.30.170">
    <property type="match status" value="1"/>
</dbReference>
<evidence type="ECO:0000256" key="8">
    <source>
        <dbReference type="SAM" id="Phobius"/>
    </source>
</evidence>
<evidence type="ECO:0000256" key="6">
    <source>
        <dbReference type="SAM" id="Coils"/>
    </source>
</evidence>
<feature type="domain" description="Multidrug resistance protein MdtA-like barrel-sandwich hybrid" evidence="10">
    <location>
        <begin position="83"/>
        <end position="225"/>
    </location>
</feature>
<feature type="domain" description="Multidrug resistance protein MdtA-like beta-barrel" evidence="11">
    <location>
        <begin position="229"/>
        <end position="312"/>
    </location>
</feature>
<dbReference type="InterPro" id="IPR058625">
    <property type="entry name" value="MdtA-like_BSH"/>
</dbReference>
<dbReference type="Gene3D" id="1.10.287.470">
    <property type="entry name" value="Helix hairpin bin"/>
    <property type="match status" value="1"/>
</dbReference>
<evidence type="ECO:0000256" key="5">
    <source>
        <dbReference type="ARBA" id="ARBA00023136"/>
    </source>
</evidence>
<keyword evidence="3" id="KW-1003">Cell membrane</keyword>
<keyword evidence="5 8" id="KW-0472">Membrane</keyword>
<keyword evidence="4" id="KW-0997">Cell inner membrane</keyword>
<feature type="compositionally biased region" description="Basic and acidic residues" evidence="7">
    <location>
        <begin position="392"/>
        <end position="410"/>
    </location>
</feature>
<dbReference type="PANTHER" id="PTHR30469:SF12">
    <property type="entry name" value="MULTIDRUG RESISTANCE PROTEIN MDTA"/>
    <property type="match status" value="1"/>
</dbReference>
<evidence type="ECO:0000313" key="13">
    <source>
        <dbReference type="EMBL" id="MES5325807.1"/>
    </source>
</evidence>
<dbReference type="SUPFAM" id="SSF111369">
    <property type="entry name" value="HlyD-like secretion proteins"/>
    <property type="match status" value="1"/>
</dbReference>
<proteinExistence type="inferred from homology"/>
<evidence type="ECO:0000313" key="14">
    <source>
        <dbReference type="Proteomes" id="UP001437419"/>
    </source>
</evidence>
<dbReference type="Pfam" id="PF25944">
    <property type="entry name" value="Beta-barrel_RND"/>
    <property type="match status" value="1"/>
</dbReference>
<comment type="similarity">
    <text evidence="2">Belongs to the membrane fusion protein (MFP) (TC 8.A.1) family.</text>
</comment>
<evidence type="ECO:0000256" key="4">
    <source>
        <dbReference type="ARBA" id="ARBA00022519"/>
    </source>
</evidence>
<feature type="compositionally biased region" description="Basic residues" evidence="7">
    <location>
        <begin position="413"/>
        <end position="423"/>
    </location>
</feature>
<evidence type="ECO:0000256" key="2">
    <source>
        <dbReference type="ARBA" id="ARBA00009477"/>
    </source>
</evidence>
<keyword evidence="6" id="KW-0175">Coiled coil</keyword>
<evidence type="ECO:0000256" key="7">
    <source>
        <dbReference type="SAM" id="MobiDB-lite"/>
    </source>
</evidence>
<dbReference type="NCBIfam" id="TIGR01730">
    <property type="entry name" value="RND_mfp"/>
    <property type="match status" value="1"/>
</dbReference>
<accession>A0ABV2BLN5</accession>
<evidence type="ECO:0000259" key="12">
    <source>
        <dbReference type="Pfam" id="PF25989"/>
    </source>
</evidence>
<dbReference type="InterPro" id="IPR058624">
    <property type="entry name" value="MdtA-like_HH"/>
</dbReference>
<gene>
    <name evidence="13" type="ORF">ABU900_15495</name>
</gene>
<comment type="subcellular location">
    <subcellularLocation>
        <location evidence="1">Cell membrane</location>
    </subcellularLocation>
</comment>
<evidence type="ECO:0000259" key="9">
    <source>
        <dbReference type="Pfam" id="PF25876"/>
    </source>
</evidence>
<feature type="domain" description="YknX-like C-terminal permuted SH3-like" evidence="12">
    <location>
        <begin position="318"/>
        <end position="386"/>
    </location>
</feature>
<dbReference type="InterPro" id="IPR006143">
    <property type="entry name" value="RND_pump_MFP"/>
</dbReference>
<feature type="domain" description="Multidrug resistance protein MdtA-like alpha-helical hairpin" evidence="9">
    <location>
        <begin position="122"/>
        <end position="192"/>
    </location>
</feature>
<keyword evidence="8" id="KW-1133">Transmembrane helix</keyword>
<reference evidence="13 14" key="1">
    <citation type="submission" date="2024-06" db="EMBL/GenBank/DDBJ databases">
        <title>Alcaligenes phenolicus JC896.</title>
        <authorList>
            <person name="Venkata Ramana C."/>
            <person name="Sasikala C."/>
            <person name="Mahima D."/>
        </authorList>
    </citation>
    <scope>NUCLEOTIDE SEQUENCE [LARGE SCALE GENOMIC DNA]</scope>
    <source>
        <strain evidence="13 14">JC896</strain>
    </source>
</reference>
<dbReference type="PANTHER" id="PTHR30469">
    <property type="entry name" value="MULTIDRUG RESISTANCE PROTEIN MDTA"/>
    <property type="match status" value="1"/>
</dbReference>
<comment type="caution">
    <text evidence="13">The sequence shown here is derived from an EMBL/GenBank/DDBJ whole genome shotgun (WGS) entry which is preliminary data.</text>
</comment>
<dbReference type="Pfam" id="PF25876">
    <property type="entry name" value="HH_MFP_RND"/>
    <property type="match status" value="1"/>
</dbReference>
<dbReference type="EMBL" id="JBEUDR010000004">
    <property type="protein sequence ID" value="MES5325807.1"/>
    <property type="molecule type" value="Genomic_DNA"/>
</dbReference>
<dbReference type="RefSeq" id="WP_353640167.1">
    <property type="nucleotide sequence ID" value="NZ_JBEUDR010000004.1"/>
</dbReference>
<feature type="coiled-coil region" evidence="6">
    <location>
        <begin position="123"/>
        <end position="188"/>
    </location>
</feature>
<protein>
    <submittedName>
        <fullName evidence="13">Efflux RND transporter periplasmic adaptor subunit</fullName>
    </submittedName>
</protein>
<dbReference type="Gene3D" id="2.40.50.100">
    <property type="match status" value="1"/>
</dbReference>
<evidence type="ECO:0000259" key="11">
    <source>
        <dbReference type="Pfam" id="PF25944"/>
    </source>
</evidence>
<dbReference type="Gene3D" id="2.40.420.20">
    <property type="match status" value="1"/>
</dbReference>
<dbReference type="Pfam" id="PF25989">
    <property type="entry name" value="YknX_C"/>
    <property type="match status" value="1"/>
</dbReference>
<keyword evidence="14" id="KW-1185">Reference proteome</keyword>
<dbReference type="InterPro" id="IPR058626">
    <property type="entry name" value="MdtA-like_b-barrel"/>
</dbReference>
<dbReference type="Pfam" id="PF25917">
    <property type="entry name" value="BSH_RND"/>
    <property type="match status" value="1"/>
</dbReference>
<evidence type="ECO:0000259" key="10">
    <source>
        <dbReference type="Pfam" id="PF25917"/>
    </source>
</evidence>
<evidence type="ECO:0000256" key="3">
    <source>
        <dbReference type="ARBA" id="ARBA00022475"/>
    </source>
</evidence>
<evidence type="ECO:0000256" key="1">
    <source>
        <dbReference type="ARBA" id="ARBA00004236"/>
    </source>
</evidence>
<sequence>MSELNTGRGRRSRSFYVWVVVGLLVTAGLVYYALSSPSSTSTPMRGPRGMMGATKVPVQVATVKEGLIDQTVNAIATVKPLQTVAVRGEVDGVLERIHFKDGQRVKAGDLLAEIDPRTYQVQLDQARGQLAQNQAQLKGAQQELARHRVLFQQNSIARQALETKETAVQQLQAQIKSNQAEVARAQVQLDRTRITAPLDGRLGLRKLDQGNLVSAGSTDGIVVITQTDPIGVEFSLPQNQLSSLLEAMKQSESPLRVSLIDSKGQLLSDKGRLQALDNQIDINTGTLKVKAEFDNADETLFANQFVNSRVFLGQEQGLLIPSHAVQRGSVGTYVYTLDAEDKVHIQVVELGTATLELTLIKTGLKEGDRVVVEGTDRLREGSEVEVMQQDGQAKEKPAPDDAADKPEQGKRPGGGRRPRPASE</sequence>
<organism evidence="13 14">
    <name type="scientific">Alcaligenes phenolicus</name>
    <dbReference type="NCBI Taxonomy" id="232846"/>
    <lineage>
        <taxon>Bacteria</taxon>
        <taxon>Pseudomonadati</taxon>
        <taxon>Pseudomonadota</taxon>
        <taxon>Betaproteobacteria</taxon>
        <taxon>Burkholderiales</taxon>
        <taxon>Alcaligenaceae</taxon>
        <taxon>Alcaligenes</taxon>
    </lineage>
</organism>
<dbReference type="InterPro" id="IPR058637">
    <property type="entry name" value="YknX-like_C"/>
</dbReference>